<protein>
    <recommendedName>
        <fullName evidence="6">FMN dependent NADH:quinone oxidoreductase</fullName>
        <ecNumber evidence="6">1.6.5.-</ecNumber>
    </recommendedName>
    <alternativeName>
        <fullName evidence="6">Azo-dye reductase</fullName>
    </alternativeName>
    <alternativeName>
        <fullName evidence="6">FMN-dependent NADH-azo compound oxidoreductase</fullName>
    </alternativeName>
    <alternativeName>
        <fullName evidence="6">FMN-dependent NADH-azoreductase</fullName>
        <ecNumber evidence="6">1.7.1.17</ecNumber>
    </alternativeName>
</protein>
<reference evidence="8 9" key="1">
    <citation type="submission" date="2019-12" db="EMBL/GenBank/DDBJ databases">
        <title>Paenibacillus sp. nov. sp. isolated from soil.</title>
        <authorList>
            <person name="Kim J."/>
            <person name="Jeong S.E."/>
            <person name="Jung H.S."/>
            <person name="Jeon C.O."/>
        </authorList>
    </citation>
    <scope>NUCLEOTIDE SEQUENCE [LARGE SCALE GENOMIC DNA]</scope>
    <source>
        <strain evidence="8 9">5J-6</strain>
    </source>
</reference>
<organism evidence="8 9">
    <name type="scientific">Paenibacillus silvestris</name>
    <dbReference type="NCBI Taxonomy" id="2606219"/>
    <lineage>
        <taxon>Bacteria</taxon>
        <taxon>Bacillati</taxon>
        <taxon>Bacillota</taxon>
        <taxon>Bacilli</taxon>
        <taxon>Bacillales</taxon>
        <taxon>Paenibacillaceae</taxon>
        <taxon>Paenibacillus</taxon>
    </lineage>
</organism>
<keyword evidence="1 6" id="KW-0285">Flavoprotein</keyword>
<comment type="cofactor">
    <cofactor evidence="6">
        <name>FMN</name>
        <dbReference type="ChEBI" id="CHEBI:58210"/>
    </cofactor>
    <text evidence="6">Binds 1 FMN per subunit.</text>
</comment>
<keyword evidence="3 6" id="KW-0560">Oxidoreductase</keyword>
<comment type="subunit">
    <text evidence="6">Homodimer.</text>
</comment>
<evidence type="ECO:0000256" key="1">
    <source>
        <dbReference type="ARBA" id="ARBA00022630"/>
    </source>
</evidence>
<dbReference type="EC" id="1.6.5.-" evidence="6"/>
<accession>A0A6L8UTF5</accession>
<evidence type="ECO:0000256" key="4">
    <source>
        <dbReference type="ARBA" id="ARBA00023027"/>
    </source>
</evidence>
<dbReference type="EMBL" id="WTUZ01000010">
    <property type="protein sequence ID" value="MZQ81167.1"/>
    <property type="molecule type" value="Genomic_DNA"/>
</dbReference>
<evidence type="ECO:0000256" key="3">
    <source>
        <dbReference type="ARBA" id="ARBA00023002"/>
    </source>
</evidence>
<dbReference type="InterPro" id="IPR050104">
    <property type="entry name" value="FMN-dep_NADH:Q_OxRdtase_AzoR1"/>
</dbReference>
<keyword evidence="2 6" id="KW-0288">FMN</keyword>
<dbReference type="Pfam" id="PF02525">
    <property type="entry name" value="Flavodoxin_2"/>
    <property type="match status" value="1"/>
</dbReference>
<keyword evidence="4 6" id="KW-0520">NAD</keyword>
<dbReference type="Proteomes" id="UP000481087">
    <property type="component" value="Unassembled WGS sequence"/>
</dbReference>
<keyword evidence="9" id="KW-1185">Reference proteome</keyword>
<dbReference type="Gene3D" id="3.40.50.360">
    <property type="match status" value="1"/>
</dbReference>
<proteinExistence type="inferred from homology"/>
<dbReference type="GO" id="GO:0016652">
    <property type="term" value="F:oxidoreductase activity, acting on NAD(P)H as acceptor"/>
    <property type="evidence" value="ECO:0007669"/>
    <property type="project" value="UniProtKB-UniRule"/>
</dbReference>
<comment type="caution">
    <text evidence="8">The sequence shown here is derived from an EMBL/GenBank/DDBJ whole genome shotgun (WGS) entry which is preliminary data.</text>
</comment>
<dbReference type="InterPro" id="IPR003680">
    <property type="entry name" value="Flavodoxin_fold"/>
</dbReference>
<comment type="caution">
    <text evidence="6">Lacks conserved residue(s) required for the propagation of feature annotation.</text>
</comment>
<dbReference type="InterPro" id="IPR029039">
    <property type="entry name" value="Flavoprotein-like_sf"/>
</dbReference>
<dbReference type="PANTHER" id="PTHR43741">
    <property type="entry name" value="FMN-DEPENDENT NADH-AZOREDUCTASE 1"/>
    <property type="match status" value="1"/>
</dbReference>
<dbReference type="GO" id="GO:0016655">
    <property type="term" value="F:oxidoreductase activity, acting on NAD(P)H, quinone or similar compound as acceptor"/>
    <property type="evidence" value="ECO:0007669"/>
    <property type="project" value="InterPro"/>
</dbReference>
<comment type="function">
    <text evidence="6">Also exhibits azoreductase activity. Catalyzes the reductive cleavage of the azo bond in aromatic azo compounds to the corresponding amines.</text>
</comment>
<dbReference type="SUPFAM" id="SSF52218">
    <property type="entry name" value="Flavoproteins"/>
    <property type="match status" value="1"/>
</dbReference>
<name>A0A6L8UTF5_9BACL</name>
<comment type="function">
    <text evidence="6">Quinone reductase that provides resistance to thiol-specific stress caused by electrophilic quinones.</text>
</comment>
<gene>
    <name evidence="6" type="primary">azoR</name>
    <name evidence="8" type="ORF">GQF01_03400</name>
</gene>
<evidence type="ECO:0000313" key="8">
    <source>
        <dbReference type="EMBL" id="MZQ81167.1"/>
    </source>
</evidence>
<dbReference type="HAMAP" id="MF_01216">
    <property type="entry name" value="Azoreductase_type1"/>
    <property type="match status" value="1"/>
</dbReference>
<dbReference type="GO" id="GO:0009055">
    <property type="term" value="F:electron transfer activity"/>
    <property type="evidence" value="ECO:0007669"/>
    <property type="project" value="UniProtKB-UniRule"/>
</dbReference>
<comment type="similarity">
    <text evidence="6">Belongs to the azoreductase type 1 family.</text>
</comment>
<comment type="catalytic activity">
    <reaction evidence="5">
        <text>N,N-dimethyl-1,4-phenylenediamine + anthranilate + 2 NAD(+) = 2-(4-dimethylaminophenyl)diazenylbenzoate + 2 NADH + 2 H(+)</text>
        <dbReference type="Rhea" id="RHEA:55872"/>
        <dbReference type="ChEBI" id="CHEBI:15378"/>
        <dbReference type="ChEBI" id="CHEBI:15783"/>
        <dbReference type="ChEBI" id="CHEBI:16567"/>
        <dbReference type="ChEBI" id="CHEBI:57540"/>
        <dbReference type="ChEBI" id="CHEBI:57945"/>
        <dbReference type="ChEBI" id="CHEBI:71579"/>
        <dbReference type="EC" id="1.7.1.17"/>
    </reaction>
    <physiologicalReaction direction="right-to-left" evidence="5">
        <dbReference type="Rhea" id="RHEA:55874"/>
    </physiologicalReaction>
</comment>
<evidence type="ECO:0000313" key="9">
    <source>
        <dbReference type="Proteomes" id="UP000481087"/>
    </source>
</evidence>
<evidence type="ECO:0000256" key="5">
    <source>
        <dbReference type="ARBA" id="ARBA00048542"/>
    </source>
</evidence>
<evidence type="ECO:0000259" key="7">
    <source>
        <dbReference type="Pfam" id="PF02525"/>
    </source>
</evidence>
<dbReference type="PANTHER" id="PTHR43741:SF4">
    <property type="entry name" value="FMN-DEPENDENT NADH:QUINONE OXIDOREDUCTASE"/>
    <property type="match status" value="1"/>
</dbReference>
<evidence type="ECO:0000256" key="6">
    <source>
        <dbReference type="HAMAP-Rule" id="MF_01216"/>
    </source>
</evidence>
<dbReference type="AlphaFoldDB" id="A0A6L8UTF5"/>
<feature type="domain" description="Flavodoxin-like fold" evidence="7">
    <location>
        <begin position="3"/>
        <end position="204"/>
    </location>
</feature>
<dbReference type="RefSeq" id="WP_161405477.1">
    <property type="nucleotide sequence ID" value="NZ_WTUZ01000010.1"/>
</dbReference>
<dbReference type="GO" id="GO:0010181">
    <property type="term" value="F:FMN binding"/>
    <property type="evidence" value="ECO:0007669"/>
    <property type="project" value="UniProtKB-UniRule"/>
</dbReference>
<sequence>MSKMLVINAHPRVESQQSISLLILNRFLSAYKQLNPAATVEQINLYDEQIPAVDLTSLSASDKLSKGEHLSDAEQQVTDRSNEILKQFKDSTIYVIVMPMHNFNIPSKLKDYMDTIIVPRETYKFTENGSVGLLNDGRSMLVIQGSGSVYTNNDWYSEVEYSHKYLKSMFNFLGIEDYQIIRAQGTAILKWDEIRDKAYREAEEAAQRLTAVSYKVVD</sequence>
<feature type="binding site" evidence="6">
    <location>
        <begin position="18"/>
        <end position="20"/>
    </location>
    <ligand>
        <name>FMN</name>
        <dbReference type="ChEBI" id="CHEBI:58210"/>
    </ligand>
</feature>
<dbReference type="InterPro" id="IPR023048">
    <property type="entry name" value="NADH:quinone_OxRdtase_FMN_depd"/>
</dbReference>
<evidence type="ECO:0000256" key="2">
    <source>
        <dbReference type="ARBA" id="ARBA00022643"/>
    </source>
</evidence>
<dbReference type="EC" id="1.7.1.17" evidence="6"/>
<comment type="catalytic activity">
    <reaction evidence="6">
        <text>2 a quinone + NADH + H(+) = 2 a 1,4-benzosemiquinone + NAD(+)</text>
        <dbReference type="Rhea" id="RHEA:65952"/>
        <dbReference type="ChEBI" id="CHEBI:15378"/>
        <dbReference type="ChEBI" id="CHEBI:57540"/>
        <dbReference type="ChEBI" id="CHEBI:57945"/>
        <dbReference type="ChEBI" id="CHEBI:132124"/>
        <dbReference type="ChEBI" id="CHEBI:134225"/>
    </reaction>
</comment>